<dbReference type="AlphaFoldDB" id="A0A9P5YP86"/>
<organism evidence="3 4">
    <name type="scientific">Pholiota conissans</name>
    <dbReference type="NCBI Taxonomy" id="109636"/>
    <lineage>
        <taxon>Eukaryota</taxon>
        <taxon>Fungi</taxon>
        <taxon>Dikarya</taxon>
        <taxon>Basidiomycota</taxon>
        <taxon>Agaricomycotina</taxon>
        <taxon>Agaricomycetes</taxon>
        <taxon>Agaricomycetidae</taxon>
        <taxon>Agaricales</taxon>
        <taxon>Agaricineae</taxon>
        <taxon>Strophariaceae</taxon>
        <taxon>Pholiota</taxon>
    </lineage>
</organism>
<feature type="region of interest" description="Disordered" evidence="2">
    <location>
        <begin position="93"/>
        <end position="228"/>
    </location>
</feature>
<feature type="region of interest" description="Disordered" evidence="2">
    <location>
        <begin position="440"/>
        <end position="490"/>
    </location>
</feature>
<evidence type="ECO:0000313" key="3">
    <source>
        <dbReference type="EMBL" id="KAF9472857.1"/>
    </source>
</evidence>
<dbReference type="EMBL" id="MU155491">
    <property type="protein sequence ID" value="KAF9472857.1"/>
    <property type="molecule type" value="Genomic_DNA"/>
</dbReference>
<feature type="coiled-coil region" evidence="1">
    <location>
        <begin position="362"/>
        <end position="393"/>
    </location>
</feature>
<name>A0A9P5YP86_9AGAR</name>
<evidence type="ECO:0000256" key="2">
    <source>
        <dbReference type="SAM" id="MobiDB-lite"/>
    </source>
</evidence>
<evidence type="ECO:0000256" key="1">
    <source>
        <dbReference type="SAM" id="Coils"/>
    </source>
</evidence>
<feature type="compositionally biased region" description="Basic and acidic residues" evidence="2">
    <location>
        <begin position="440"/>
        <end position="462"/>
    </location>
</feature>
<protein>
    <recommendedName>
        <fullName evidence="5">SWI5-dependent HO expression protein 3</fullName>
    </recommendedName>
</protein>
<keyword evidence="1" id="KW-0175">Coiled coil</keyword>
<proteinExistence type="predicted"/>
<keyword evidence="4" id="KW-1185">Reference proteome</keyword>
<feature type="compositionally biased region" description="Low complexity" evidence="2">
    <location>
        <begin position="28"/>
        <end position="42"/>
    </location>
</feature>
<feature type="region of interest" description="Disordered" evidence="2">
    <location>
        <begin position="1"/>
        <end position="47"/>
    </location>
</feature>
<dbReference type="Proteomes" id="UP000807469">
    <property type="component" value="Unassembled WGS sequence"/>
</dbReference>
<evidence type="ECO:0008006" key="5">
    <source>
        <dbReference type="Google" id="ProtNLM"/>
    </source>
</evidence>
<feature type="compositionally biased region" description="Polar residues" evidence="2">
    <location>
        <begin position="1"/>
        <end position="17"/>
    </location>
</feature>
<reference evidence="3" key="1">
    <citation type="submission" date="2020-11" db="EMBL/GenBank/DDBJ databases">
        <authorList>
            <consortium name="DOE Joint Genome Institute"/>
            <person name="Ahrendt S."/>
            <person name="Riley R."/>
            <person name="Andreopoulos W."/>
            <person name="Labutti K."/>
            <person name="Pangilinan J."/>
            <person name="Ruiz-Duenas F.J."/>
            <person name="Barrasa J.M."/>
            <person name="Sanchez-Garcia M."/>
            <person name="Camarero S."/>
            <person name="Miyauchi S."/>
            <person name="Serrano A."/>
            <person name="Linde D."/>
            <person name="Babiker R."/>
            <person name="Drula E."/>
            <person name="Ayuso-Fernandez I."/>
            <person name="Pacheco R."/>
            <person name="Padilla G."/>
            <person name="Ferreira P."/>
            <person name="Barriuso J."/>
            <person name="Kellner H."/>
            <person name="Castanera R."/>
            <person name="Alfaro M."/>
            <person name="Ramirez L."/>
            <person name="Pisabarro A.G."/>
            <person name="Kuo A."/>
            <person name="Tritt A."/>
            <person name="Lipzen A."/>
            <person name="He G."/>
            <person name="Yan M."/>
            <person name="Ng V."/>
            <person name="Cullen D."/>
            <person name="Martin F."/>
            <person name="Rosso M.-N."/>
            <person name="Henrissat B."/>
            <person name="Hibbett D."/>
            <person name="Martinez A.T."/>
            <person name="Grigoriev I.V."/>
        </authorList>
    </citation>
    <scope>NUCLEOTIDE SEQUENCE</scope>
    <source>
        <strain evidence="3">CIRM-BRFM 674</strain>
    </source>
</reference>
<evidence type="ECO:0000313" key="4">
    <source>
        <dbReference type="Proteomes" id="UP000807469"/>
    </source>
</evidence>
<comment type="caution">
    <text evidence="3">The sequence shown here is derived from an EMBL/GenBank/DDBJ whole genome shotgun (WGS) entry which is preliminary data.</text>
</comment>
<dbReference type="OrthoDB" id="6088208at2759"/>
<gene>
    <name evidence="3" type="ORF">BDN70DRAFT_886506</name>
</gene>
<accession>A0A9P5YP86</accession>
<feature type="compositionally biased region" description="Basic and acidic residues" evidence="2">
    <location>
        <begin position="140"/>
        <end position="151"/>
    </location>
</feature>
<sequence>MSSSPTRFSQIQDNTLSPYRLIRDRSTSRPSSRTSLRTHSPSFSLDDPVAVRNQMSTLKHNIRQQQAQLNTLENIVRSGPRPYSQELMDDSNYNMAASSSSPPPSSYVPSSIQSPAAMKRRSSHDILQSIAGPDSSLPLPRREIIQEENGIREGIPTQSPSYKRAPSPTKSRIPVSSVGNARALAEEGTTPRPAPSSSKLSLIDPADLSSSSLQPPPPSPNKRYSLTPGGTTKVLADLQAGVITARNALENTKAQLRLSQRSVAQLTRQAEDYKEGRERLRLENEGLNNVVARKERLLQEVLERARKAEAEAAALKTQLKSETTTSKKTIREMESALSESTALSQKSEREYITLRDSIKSMAESWKQDTERLREEMRKREDKLQAEAQRIGKMYSDLVKEVKKTKEDKETVKKLKEDDQKLSGEVEKYWTDQIQLMKQQVETEARNSEEANKTAQHLAEELKRLRRLMQSAGRRTSEDDHTLSQKSDPPP</sequence>
<feature type="coiled-coil region" evidence="1">
    <location>
        <begin position="249"/>
        <end position="325"/>
    </location>
</feature>